<protein>
    <submittedName>
        <fullName evidence="1">Uncharacterized protein</fullName>
    </submittedName>
</protein>
<accession>A0A917A8H4</accession>
<dbReference type="Proteomes" id="UP000660801">
    <property type="component" value="Unassembled WGS sequence"/>
</dbReference>
<reference evidence="1" key="2">
    <citation type="submission" date="2020-09" db="EMBL/GenBank/DDBJ databases">
        <authorList>
            <person name="Sun Q."/>
            <person name="Zhou Y."/>
        </authorList>
    </citation>
    <scope>NUCLEOTIDE SEQUENCE</scope>
    <source>
        <strain evidence="1">CGMCC 1.15533</strain>
    </source>
</reference>
<name>A0A917A8H4_9STRE</name>
<sequence length="77" mass="9019">MRHSESEQNQTKWNRWEGVKIQMSTIDDLRKLLNNGCILYQKDGTIKSARLPAYGSLIITMQDSQPVQLETRRKEKI</sequence>
<organism evidence="1 2">
    <name type="scientific">Streptococcus himalayensis</name>
    <dbReference type="NCBI Taxonomy" id="1888195"/>
    <lineage>
        <taxon>Bacteria</taxon>
        <taxon>Bacillati</taxon>
        <taxon>Bacillota</taxon>
        <taxon>Bacilli</taxon>
        <taxon>Lactobacillales</taxon>
        <taxon>Streptococcaceae</taxon>
        <taxon>Streptococcus</taxon>
    </lineage>
</organism>
<evidence type="ECO:0000313" key="1">
    <source>
        <dbReference type="EMBL" id="GGE34655.1"/>
    </source>
</evidence>
<reference evidence="1" key="1">
    <citation type="journal article" date="2014" name="Int. J. Syst. Evol. Microbiol.">
        <title>Complete genome sequence of Corynebacterium casei LMG S-19264T (=DSM 44701T), isolated from a smear-ripened cheese.</title>
        <authorList>
            <consortium name="US DOE Joint Genome Institute (JGI-PGF)"/>
            <person name="Walter F."/>
            <person name="Albersmeier A."/>
            <person name="Kalinowski J."/>
            <person name="Ruckert C."/>
        </authorList>
    </citation>
    <scope>NUCLEOTIDE SEQUENCE</scope>
    <source>
        <strain evidence="1">CGMCC 1.15533</strain>
    </source>
</reference>
<gene>
    <name evidence="1" type="ORF">GCM10011510_14980</name>
</gene>
<evidence type="ECO:0000313" key="2">
    <source>
        <dbReference type="Proteomes" id="UP000660801"/>
    </source>
</evidence>
<dbReference type="EMBL" id="BMJN01000026">
    <property type="protein sequence ID" value="GGE34655.1"/>
    <property type="molecule type" value="Genomic_DNA"/>
</dbReference>
<comment type="caution">
    <text evidence="1">The sequence shown here is derived from an EMBL/GenBank/DDBJ whole genome shotgun (WGS) entry which is preliminary data.</text>
</comment>
<proteinExistence type="predicted"/>
<keyword evidence="2" id="KW-1185">Reference proteome</keyword>
<dbReference type="AlphaFoldDB" id="A0A917A8H4"/>